<proteinExistence type="predicted"/>
<protein>
    <submittedName>
        <fullName evidence="1">Uncharacterized protein</fullName>
    </submittedName>
</protein>
<name>A0AA46Z0T0_BACT4</name>
<reference evidence="1" key="1">
    <citation type="submission" date="2021-06" db="EMBL/GenBank/DDBJ databases">
        <title>Interrogation of the integrated mobile genetic elements in gut-associated Bacteroides with a consensus prediction approach.</title>
        <authorList>
            <person name="Campbell D.E."/>
            <person name="Leigh J.R."/>
            <person name="Kim T."/>
            <person name="England W."/>
            <person name="Whitaker R.J."/>
            <person name="Degnan P.H."/>
        </authorList>
    </citation>
    <scope>NUCLEOTIDE SEQUENCE</scope>
    <source>
        <strain evidence="1">VPI-BTDOT2</strain>
    </source>
</reference>
<gene>
    <name evidence="1" type="ORF">KQP59_21480</name>
</gene>
<dbReference type="RefSeq" id="WP_132062646.1">
    <property type="nucleotide sequence ID" value="NZ_CP072242.1"/>
</dbReference>
<evidence type="ECO:0000313" key="2">
    <source>
        <dbReference type="Proteomes" id="UP001156216"/>
    </source>
</evidence>
<organism evidence="1 2">
    <name type="scientific">Bacteroides thetaiotaomicron</name>
    <dbReference type="NCBI Taxonomy" id="818"/>
    <lineage>
        <taxon>Bacteria</taxon>
        <taxon>Pseudomonadati</taxon>
        <taxon>Bacteroidota</taxon>
        <taxon>Bacteroidia</taxon>
        <taxon>Bacteroidales</taxon>
        <taxon>Bacteroidaceae</taxon>
        <taxon>Bacteroides</taxon>
    </lineage>
</organism>
<dbReference type="Proteomes" id="UP001156216">
    <property type="component" value="Chromosome"/>
</dbReference>
<evidence type="ECO:0000313" key="1">
    <source>
        <dbReference type="EMBL" id="UYU70821.1"/>
    </source>
</evidence>
<accession>A0AA46Z0T0</accession>
<dbReference type="EMBL" id="CP083681">
    <property type="protein sequence ID" value="UYU70821.1"/>
    <property type="molecule type" value="Genomic_DNA"/>
</dbReference>
<dbReference type="AlphaFoldDB" id="A0AA46Z0T0"/>
<sequence length="311" mass="36928">MQKKTNEILSDILFIFPGHGFTYRVLSDSGLKVLPPYKGKSSIILRILREIHFRLNLPMKYIWFHKINKEYKLFFIFEPLIIPEYIDWLHSLYPHSKFVMLYLNNCKKSNSPDKFRRSFLKLWSGDVNDSHIYNLNLCPDAGFYVRSWRVCKMEPEFDIFFVGCDKGNKRLVELINLENRFNALGLRSYLHLVPEHRYGLYNNKRYKRSLPYSEVLKFLGKTKAILYLGYGSQECVTIRVQESLVHEIKLITDCAWLKNYDFYHPDNIFILGEDEIESLPDFLNKPYIKVESSIEKNIYFTDLVEQIVLSS</sequence>